<dbReference type="EMBL" id="BART01007230">
    <property type="protein sequence ID" value="GAG55124.1"/>
    <property type="molecule type" value="Genomic_DNA"/>
</dbReference>
<name>X0YGJ6_9ZZZZ</name>
<organism evidence="1">
    <name type="scientific">marine sediment metagenome</name>
    <dbReference type="NCBI Taxonomy" id="412755"/>
    <lineage>
        <taxon>unclassified sequences</taxon>
        <taxon>metagenomes</taxon>
        <taxon>ecological metagenomes</taxon>
    </lineage>
</organism>
<gene>
    <name evidence="1" type="ORF">S01H4_16484</name>
</gene>
<evidence type="ECO:0000313" key="1">
    <source>
        <dbReference type="EMBL" id="GAG55124.1"/>
    </source>
</evidence>
<comment type="caution">
    <text evidence="1">The sequence shown here is derived from an EMBL/GenBank/DDBJ whole genome shotgun (WGS) entry which is preliminary data.</text>
</comment>
<accession>X0YGJ6</accession>
<sequence>GQENPVWDYFKFPVETAFRTMGDCEDQAILDATPNEFS</sequence>
<proteinExistence type="predicted"/>
<protein>
    <submittedName>
        <fullName evidence="1">Uncharacterized protein</fullName>
    </submittedName>
</protein>
<feature type="non-terminal residue" evidence="1">
    <location>
        <position position="1"/>
    </location>
</feature>
<dbReference type="AlphaFoldDB" id="X0YGJ6"/>
<dbReference type="Gene3D" id="3.10.620.30">
    <property type="match status" value="1"/>
</dbReference>
<reference evidence="1" key="1">
    <citation type="journal article" date="2014" name="Front. Microbiol.">
        <title>High frequency of phylogenetically diverse reductive dehalogenase-homologous genes in deep subseafloor sedimentary metagenomes.</title>
        <authorList>
            <person name="Kawai M."/>
            <person name="Futagami T."/>
            <person name="Toyoda A."/>
            <person name="Takaki Y."/>
            <person name="Nishi S."/>
            <person name="Hori S."/>
            <person name="Arai W."/>
            <person name="Tsubouchi T."/>
            <person name="Morono Y."/>
            <person name="Uchiyama I."/>
            <person name="Ito T."/>
            <person name="Fujiyama A."/>
            <person name="Inagaki F."/>
            <person name="Takami H."/>
        </authorList>
    </citation>
    <scope>NUCLEOTIDE SEQUENCE</scope>
    <source>
        <strain evidence="1">Expedition CK06-06</strain>
    </source>
</reference>